<dbReference type="Proteomes" id="UP000824469">
    <property type="component" value="Unassembled WGS sequence"/>
</dbReference>
<feature type="region of interest" description="Disordered" evidence="1">
    <location>
        <begin position="23"/>
        <end position="45"/>
    </location>
</feature>
<protein>
    <submittedName>
        <fullName evidence="2">Uncharacterized protein</fullName>
    </submittedName>
</protein>
<keyword evidence="3" id="KW-1185">Reference proteome</keyword>
<feature type="non-terminal residue" evidence="2">
    <location>
        <position position="72"/>
    </location>
</feature>
<name>A0AA38GS05_TAXCH</name>
<gene>
    <name evidence="2" type="ORF">KI387_000125</name>
</gene>
<organism evidence="2 3">
    <name type="scientific">Taxus chinensis</name>
    <name type="common">Chinese yew</name>
    <name type="synonym">Taxus wallichiana var. chinensis</name>
    <dbReference type="NCBI Taxonomy" id="29808"/>
    <lineage>
        <taxon>Eukaryota</taxon>
        <taxon>Viridiplantae</taxon>
        <taxon>Streptophyta</taxon>
        <taxon>Embryophyta</taxon>
        <taxon>Tracheophyta</taxon>
        <taxon>Spermatophyta</taxon>
        <taxon>Pinopsida</taxon>
        <taxon>Pinidae</taxon>
        <taxon>Conifers II</taxon>
        <taxon>Cupressales</taxon>
        <taxon>Taxaceae</taxon>
        <taxon>Taxus</taxon>
    </lineage>
</organism>
<sequence length="72" mass="7116">GSGRTGAQQATGAAIRAAGFGGGGCGRFGATGRPRDRATGEAQQRLGGAVRWRLYRGGRGSVGAAPPMEITG</sequence>
<comment type="caution">
    <text evidence="2">The sequence shown here is derived from an EMBL/GenBank/DDBJ whole genome shotgun (WGS) entry which is preliminary data.</text>
</comment>
<evidence type="ECO:0000313" key="2">
    <source>
        <dbReference type="EMBL" id="KAH9328017.1"/>
    </source>
</evidence>
<reference evidence="2 3" key="1">
    <citation type="journal article" date="2021" name="Nat. Plants">
        <title>The Taxus genome provides insights into paclitaxel biosynthesis.</title>
        <authorList>
            <person name="Xiong X."/>
            <person name="Gou J."/>
            <person name="Liao Q."/>
            <person name="Li Y."/>
            <person name="Zhou Q."/>
            <person name="Bi G."/>
            <person name="Li C."/>
            <person name="Du R."/>
            <person name="Wang X."/>
            <person name="Sun T."/>
            <person name="Guo L."/>
            <person name="Liang H."/>
            <person name="Lu P."/>
            <person name="Wu Y."/>
            <person name="Zhang Z."/>
            <person name="Ro D.K."/>
            <person name="Shang Y."/>
            <person name="Huang S."/>
            <person name="Yan J."/>
        </authorList>
    </citation>
    <scope>NUCLEOTIDE SEQUENCE [LARGE SCALE GENOMIC DNA]</scope>
    <source>
        <strain evidence="2">Ta-2019</strain>
    </source>
</reference>
<accession>A0AA38GS05</accession>
<dbReference type="EMBL" id="JAHRHJ020000001">
    <property type="protein sequence ID" value="KAH9328017.1"/>
    <property type="molecule type" value="Genomic_DNA"/>
</dbReference>
<evidence type="ECO:0000313" key="3">
    <source>
        <dbReference type="Proteomes" id="UP000824469"/>
    </source>
</evidence>
<dbReference type="AlphaFoldDB" id="A0AA38GS05"/>
<proteinExistence type="predicted"/>
<feature type="non-terminal residue" evidence="2">
    <location>
        <position position="1"/>
    </location>
</feature>
<evidence type="ECO:0000256" key="1">
    <source>
        <dbReference type="SAM" id="MobiDB-lite"/>
    </source>
</evidence>